<reference evidence="1 2" key="1">
    <citation type="journal article" date="2017" name="Plant Biotechnol. J.">
        <title>A comprehensive draft genome sequence for lupin (Lupinus angustifolius), an emerging health food: insights into plant-microbe interactions and legume evolution.</title>
        <authorList>
            <person name="Hane J.K."/>
            <person name="Ming Y."/>
            <person name="Kamphuis L.G."/>
            <person name="Nelson M.N."/>
            <person name="Garg G."/>
            <person name="Atkins C.A."/>
            <person name="Bayer P.E."/>
            <person name="Bravo A."/>
            <person name="Bringans S."/>
            <person name="Cannon S."/>
            <person name="Edwards D."/>
            <person name="Foley R."/>
            <person name="Gao L.L."/>
            <person name="Harrison M.J."/>
            <person name="Huang W."/>
            <person name="Hurgobin B."/>
            <person name="Li S."/>
            <person name="Liu C.W."/>
            <person name="McGrath A."/>
            <person name="Morahan G."/>
            <person name="Murray J."/>
            <person name="Weller J."/>
            <person name="Jian J."/>
            <person name="Singh K.B."/>
        </authorList>
    </citation>
    <scope>NUCLEOTIDE SEQUENCE [LARGE SCALE GENOMIC DNA]</scope>
    <source>
        <strain evidence="2">cv. Tanjil</strain>
        <tissue evidence="1">Whole plant</tissue>
    </source>
</reference>
<dbReference type="Proteomes" id="UP000188354">
    <property type="component" value="Chromosome LG06"/>
</dbReference>
<dbReference type="Gramene" id="OIW10689">
    <property type="protein sequence ID" value="OIW10689"/>
    <property type="gene ID" value="TanjilG_16061"/>
</dbReference>
<gene>
    <name evidence="1" type="ORF">TanjilG_16061</name>
</gene>
<dbReference type="AlphaFoldDB" id="A0A4P1RH97"/>
<organism evidence="1 2">
    <name type="scientific">Lupinus angustifolius</name>
    <name type="common">Narrow-leaved blue lupine</name>
    <dbReference type="NCBI Taxonomy" id="3871"/>
    <lineage>
        <taxon>Eukaryota</taxon>
        <taxon>Viridiplantae</taxon>
        <taxon>Streptophyta</taxon>
        <taxon>Embryophyta</taxon>
        <taxon>Tracheophyta</taxon>
        <taxon>Spermatophyta</taxon>
        <taxon>Magnoliopsida</taxon>
        <taxon>eudicotyledons</taxon>
        <taxon>Gunneridae</taxon>
        <taxon>Pentapetalae</taxon>
        <taxon>rosids</taxon>
        <taxon>fabids</taxon>
        <taxon>Fabales</taxon>
        <taxon>Fabaceae</taxon>
        <taxon>Papilionoideae</taxon>
        <taxon>50 kb inversion clade</taxon>
        <taxon>genistoids sensu lato</taxon>
        <taxon>core genistoids</taxon>
        <taxon>Genisteae</taxon>
        <taxon>Lupinus</taxon>
    </lineage>
</organism>
<sequence length="112" mass="12781">MQQQLGLAHLGKQQLGIEHFTQQLGLEHLMQQQGPKQLDNFGRRQHFMQLPGLQHSGQLIDQETFMQQHSEHPGHANVQHPSPQHVQQEPMLDLVCRFTVKLQVAVTTALNP</sequence>
<dbReference type="EMBL" id="CM007366">
    <property type="protein sequence ID" value="OIW10689.1"/>
    <property type="molecule type" value="Genomic_DNA"/>
</dbReference>
<evidence type="ECO:0000313" key="1">
    <source>
        <dbReference type="EMBL" id="OIW10689.1"/>
    </source>
</evidence>
<keyword evidence="2" id="KW-1185">Reference proteome</keyword>
<name>A0A4P1RH97_LUPAN</name>
<accession>A0A4P1RH97</accession>
<proteinExistence type="predicted"/>
<protein>
    <submittedName>
        <fullName evidence="1">Uncharacterized protein</fullName>
    </submittedName>
</protein>
<evidence type="ECO:0000313" key="2">
    <source>
        <dbReference type="Proteomes" id="UP000188354"/>
    </source>
</evidence>